<name>A0A9N9CLC3_9GLOM</name>
<proteinExistence type="predicted"/>
<comment type="caution">
    <text evidence="2">The sequence shown here is derived from an EMBL/GenBank/DDBJ whole genome shotgun (WGS) entry which is preliminary data.</text>
</comment>
<gene>
    <name evidence="2" type="ORF">RFULGI_LOCUS6790</name>
</gene>
<sequence>DKSVFVREISHELEVLDLHKLLTPVVIRINKNNSNANELAGYYAYQPKKDETIWVPLLPRYTIYTKISNNFFKLSIININNQLNYRWYFYANDESFKILKIANIQFLQEIISQKYSNIFNCYSQTIKVFNSEKALKNSLTRIKFQLQSAIETEEIPIKKGIVLNKYGKHLSPQKTQTLIVKYNTVNNELNQAKKTIKRLTEKITNLTNLLNQDTDLSHNETLYKTVDDLIEK</sequence>
<dbReference type="OrthoDB" id="2446834at2759"/>
<keyword evidence="3" id="KW-1185">Reference proteome</keyword>
<evidence type="ECO:0000313" key="3">
    <source>
        <dbReference type="Proteomes" id="UP000789396"/>
    </source>
</evidence>
<dbReference type="Proteomes" id="UP000789396">
    <property type="component" value="Unassembled WGS sequence"/>
</dbReference>
<dbReference type="EMBL" id="CAJVPZ010009172">
    <property type="protein sequence ID" value="CAG8605984.1"/>
    <property type="molecule type" value="Genomic_DNA"/>
</dbReference>
<feature type="non-terminal residue" evidence="2">
    <location>
        <position position="232"/>
    </location>
</feature>
<evidence type="ECO:0000313" key="2">
    <source>
        <dbReference type="EMBL" id="CAG8605984.1"/>
    </source>
</evidence>
<evidence type="ECO:0000256" key="1">
    <source>
        <dbReference type="SAM" id="Coils"/>
    </source>
</evidence>
<reference evidence="2" key="1">
    <citation type="submission" date="2021-06" db="EMBL/GenBank/DDBJ databases">
        <authorList>
            <person name="Kallberg Y."/>
            <person name="Tangrot J."/>
            <person name="Rosling A."/>
        </authorList>
    </citation>
    <scope>NUCLEOTIDE SEQUENCE</scope>
    <source>
        <strain evidence="2">IN212</strain>
    </source>
</reference>
<protein>
    <submittedName>
        <fullName evidence="2">857_t:CDS:1</fullName>
    </submittedName>
</protein>
<keyword evidence="1" id="KW-0175">Coiled coil</keyword>
<dbReference type="AlphaFoldDB" id="A0A9N9CLC3"/>
<organism evidence="2 3">
    <name type="scientific">Racocetra fulgida</name>
    <dbReference type="NCBI Taxonomy" id="60492"/>
    <lineage>
        <taxon>Eukaryota</taxon>
        <taxon>Fungi</taxon>
        <taxon>Fungi incertae sedis</taxon>
        <taxon>Mucoromycota</taxon>
        <taxon>Glomeromycotina</taxon>
        <taxon>Glomeromycetes</taxon>
        <taxon>Diversisporales</taxon>
        <taxon>Gigasporaceae</taxon>
        <taxon>Racocetra</taxon>
    </lineage>
</organism>
<accession>A0A9N9CLC3</accession>
<feature type="coiled-coil region" evidence="1">
    <location>
        <begin position="182"/>
        <end position="216"/>
    </location>
</feature>